<comment type="caution">
    <text evidence="1">The sequence shown here is derived from an EMBL/GenBank/DDBJ whole genome shotgun (WGS) entry which is preliminary data.</text>
</comment>
<reference evidence="2" key="1">
    <citation type="journal article" date="2019" name="Int. J. Syst. Evol. Microbiol.">
        <title>The Global Catalogue of Microorganisms (GCM) 10K type strain sequencing project: providing services to taxonomists for standard genome sequencing and annotation.</title>
        <authorList>
            <consortium name="The Broad Institute Genomics Platform"/>
            <consortium name="The Broad Institute Genome Sequencing Center for Infectious Disease"/>
            <person name="Wu L."/>
            <person name="Ma J."/>
        </authorList>
    </citation>
    <scope>NUCLEOTIDE SEQUENCE [LARGE SCALE GENOMIC DNA]</scope>
    <source>
        <strain evidence="2">CCUG 57401</strain>
    </source>
</reference>
<name>A0ABW0N8H7_9BURK</name>
<proteinExistence type="predicted"/>
<evidence type="ECO:0000313" key="1">
    <source>
        <dbReference type="EMBL" id="MFC5496286.1"/>
    </source>
</evidence>
<keyword evidence="2" id="KW-1185">Reference proteome</keyword>
<dbReference type="RefSeq" id="WP_376848312.1">
    <property type="nucleotide sequence ID" value="NZ_JBHSMF010000002.1"/>
</dbReference>
<evidence type="ECO:0000313" key="2">
    <source>
        <dbReference type="Proteomes" id="UP001596037"/>
    </source>
</evidence>
<protein>
    <submittedName>
        <fullName evidence="1">Uncharacterized protein</fullName>
    </submittedName>
</protein>
<gene>
    <name evidence="1" type="ORF">ACFPOE_01950</name>
</gene>
<sequence length="70" mass="7767">MKIDLGAPEGNAIELGGITYRVARQCGLSEKAAKDILSDMRAGTYIDLLNVMDREFPGLFQFHGDPRVKR</sequence>
<dbReference type="Proteomes" id="UP001596037">
    <property type="component" value="Unassembled WGS sequence"/>
</dbReference>
<organism evidence="1 2">
    <name type="scientific">Caenimonas terrae</name>
    <dbReference type="NCBI Taxonomy" id="696074"/>
    <lineage>
        <taxon>Bacteria</taxon>
        <taxon>Pseudomonadati</taxon>
        <taxon>Pseudomonadota</taxon>
        <taxon>Betaproteobacteria</taxon>
        <taxon>Burkholderiales</taxon>
        <taxon>Comamonadaceae</taxon>
        <taxon>Caenimonas</taxon>
    </lineage>
</organism>
<dbReference type="EMBL" id="JBHSMF010000002">
    <property type="protein sequence ID" value="MFC5496286.1"/>
    <property type="molecule type" value="Genomic_DNA"/>
</dbReference>
<accession>A0ABW0N8H7</accession>